<dbReference type="RefSeq" id="WP_345677464.1">
    <property type="nucleotide sequence ID" value="NZ_BAABHS010000016.1"/>
</dbReference>
<keyword evidence="1" id="KW-0620">Polyamine biosynthesis</keyword>
<feature type="region of interest" description="Disordered" evidence="2">
    <location>
        <begin position="1"/>
        <end position="22"/>
    </location>
</feature>
<dbReference type="PANTHER" id="PTHR43317">
    <property type="entry name" value="THERMOSPERMINE SYNTHASE ACAULIS5"/>
    <property type="match status" value="1"/>
</dbReference>
<evidence type="ECO:0000256" key="1">
    <source>
        <dbReference type="ARBA" id="ARBA00023115"/>
    </source>
</evidence>
<keyword evidence="4" id="KW-1185">Reference proteome</keyword>
<reference evidence="4" key="1">
    <citation type="journal article" date="2019" name="Int. J. Syst. Evol. Microbiol.">
        <title>The Global Catalogue of Microorganisms (GCM) 10K type strain sequencing project: providing services to taxonomists for standard genome sequencing and annotation.</title>
        <authorList>
            <consortium name="The Broad Institute Genomics Platform"/>
            <consortium name="The Broad Institute Genome Sequencing Center for Infectious Disease"/>
            <person name="Wu L."/>
            <person name="Ma J."/>
        </authorList>
    </citation>
    <scope>NUCLEOTIDE SEQUENCE [LARGE SCALE GENOMIC DNA]</scope>
    <source>
        <strain evidence="4">JCM 17986</strain>
    </source>
</reference>
<dbReference type="PANTHER" id="PTHR43317:SF1">
    <property type="entry name" value="THERMOSPERMINE SYNTHASE ACAULIS5"/>
    <property type="match status" value="1"/>
</dbReference>
<organism evidence="3 4">
    <name type="scientific">Yinghuangia aomiensis</name>
    <dbReference type="NCBI Taxonomy" id="676205"/>
    <lineage>
        <taxon>Bacteria</taxon>
        <taxon>Bacillati</taxon>
        <taxon>Actinomycetota</taxon>
        <taxon>Actinomycetes</taxon>
        <taxon>Kitasatosporales</taxon>
        <taxon>Streptomycetaceae</taxon>
        <taxon>Yinghuangia</taxon>
    </lineage>
</organism>
<proteinExistence type="predicted"/>
<evidence type="ECO:0000313" key="3">
    <source>
        <dbReference type="EMBL" id="GAA4973868.1"/>
    </source>
</evidence>
<dbReference type="Proteomes" id="UP001500466">
    <property type="component" value="Unassembled WGS sequence"/>
</dbReference>
<evidence type="ECO:0000313" key="4">
    <source>
        <dbReference type="Proteomes" id="UP001500466"/>
    </source>
</evidence>
<evidence type="ECO:0000256" key="2">
    <source>
        <dbReference type="SAM" id="MobiDB-lite"/>
    </source>
</evidence>
<dbReference type="NCBIfam" id="NF037959">
    <property type="entry name" value="MFS_SpdSyn"/>
    <property type="match status" value="1"/>
</dbReference>
<gene>
    <name evidence="3" type="ORF">GCM10023205_45510</name>
</gene>
<comment type="caution">
    <text evidence="3">The sequence shown here is derived from an EMBL/GenBank/DDBJ whole genome shotgun (WGS) entry which is preliminary data.</text>
</comment>
<sequence length="293" mass="30379">MSDHNHPDEPDSPADPIPVSRPVDLGRAALLPDVDRPRAWLLTLDGSPQSYVDLDEPEYVEFEYARRLAHVLDLAAAPGRPLDVLHLGGGALTLPRYVEATRPGSRQHVAELDAALVTLVTEHLPLPPGAPIDVEVGDARAVLAARPAASADAIMADVFGGALIPRHLTSIDFLADAARVLRPGGVYAANLADGGALVFLRGQTATARAAFAHVALIAEPEHLDGTRFANAVLVASDAPLPSDALAARAAADPYPAVVLTGRDLTAFAAGHPIVTDTTAIGSPAPPRGVFGIG</sequence>
<protein>
    <submittedName>
        <fullName evidence="3">Fused MFS/spermidine synthase</fullName>
    </submittedName>
</protein>
<name>A0ABP9HM64_9ACTN</name>
<dbReference type="InterPro" id="IPR029063">
    <property type="entry name" value="SAM-dependent_MTases_sf"/>
</dbReference>
<dbReference type="EMBL" id="BAABHS010000016">
    <property type="protein sequence ID" value="GAA4973868.1"/>
    <property type="molecule type" value="Genomic_DNA"/>
</dbReference>
<dbReference type="SUPFAM" id="SSF53335">
    <property type="entry name" value="S-adenosyl-L-methionine-dependent methyltransferases"/>
    <property type="match status" value="1"/>
</dbReference>
<accession>A0ABP9HM64</accession>
<dbReference type="Gene3D" id="3.40.50.150">
    <property type="entry name" value="Vaccinia Virus protein VP39"/>
    <property type="match status" value="1"/>
</dbReference>